<accession>S5LWP5</accession>
<evidence type="ECO:0000256" key="1">
    <source>
        <dbReference type="SAM" id="Phobius"/>
    </source>
</evidence>
<feature type="transmembrane region" description="Helical" evidence="1">
    <location>
        <begin position="12"/>
        <end position="39"/>
    </location>
</feature>
<keyword evidence="1" id="KW-0812">Transmembrane</keyword>
<dbReference type="Proteomes" id="UP000014983">
    <property type="component" value="Chromosome"/>
</dbReference>
<keyword evidence="1" id="KW-1133">Transmembrane helix</keyword>
<gene>
    <name evidence="2" type="ORF">SDIMI_v3c04700</name>
</gene>
<dbReference type="EMBL" id="CP005076">
    <property type="protein sequence ID" value="AGR42174.1"/>
    <property type="molecule type" value="Genomic_DNA"/>
</dbReference>
<dbReference type="RefSeq" id="WP_020836406.1">
    <property type="nucleotide sequence ID" value="NC_021833.1"/>
</dbReference>
<evidence type="ECO:0008006" key="4">
    <source>
        <dbReference type="Google" id="ProtNLM"/>
    </source>
</evidence>
<evidence type="ECO:0000313" key="2">
    <source>
        <dbReference type="EMBL" id="AGR42174.1"/>
    </source>
</evidence>
<keyword evidence="1" id="KW-0472">Membrane</keyword>
<reference evidence="2 3" key="1">
    <citation type="journal article" date="2013" name="Genome Biol. Evol.">
        <title>Comparison of metabolic capacities and inference of gene content evolution in mosquito-associated Spiroplasma diminutum and S. taiwanense.</title>
        <authorList>
            <person name="Lo W.S."/>
            <person name="Ku C."/>
            <person name="Chen L.L."/>
            <person name="Chang T.H."/>
            <person name="Kuo C.H."/>
        </authorList>
    </citation>
    <scope>NUCLEOTIDE SEQUENCE [LARGE SCALE GENOMIC DNA]</scope>
    <source>
        <strain evidence="2">CUAS-1</strain>
    </source>
</reference>
<name>S5LWP5_9MOLU</name>
<keyword evidence="3" id="KW-1185">Reference proteome</keyword>
<proteinExistence type="predicted"/>
<evidence type="ECO:0000313" key="3">
    <source>
        <dbReference type="Proteomes" id="UP000014983"/>
    </source>
</evidence>
<dbReference type="KEGG" id="sdi:SDIMI_v3c04700"/>
<dbReference type="InParanoid" id="S5LWP5"/>
<dbReference type="AlphaFoldDB" id="S5LWP5"/>
<organism evidence="2 3">
    <name type="scientific">Spiroplasma diminutum CUAS-1</name>
    <dbReference type="NCBI Taxonomy" id="1276221"/>
    <lineage>
        <taxon>Bacteria</taxon>
        <taxon>Bacillati</taxon>
        <taxon>Mycoplasmatota</taxon>
        <taxon>Mollicutes</taxon>
        <taxon>Entomoplasmatales</taxon>
        <taxon>Spiroplasmataceae</taxon>
        <taxon>Spiroplasma</taxon>
    </lineage>
</organism>
<feature type="transmembrane region" description="Helical" evidence="1">
    <location>
        <begin position="45"/>
        <end position="74"/>
    </location>
</feature>
<protein>
    <recommendedName>
        <fullName evidence="4">Transmembrane protein</fullName>
    </recommendedName>
</protein>
<dbReference type="STRING" id="1276221.SDIMI_v3c04700"/>
<dbReference type="PATRIC" id="fig|1276221.3.peg.469"/>
<dbReference type="HOGENOM" id="CLU_2083392_0_0_14"/>
<sequence length="119" mass="13729">MDNRIQKLKQGIYKIALSSTILFVISILLTAVFITLLVISPMGSIWWLWLGLAALFGLICLFTMFSLICGFTFLKVNEKWTEVEKVRKKAVLDWGLFYFYFANKIDKFSSSKLTEVQNT</sequence>
<dbReference type="OrthoDB" id="390341at2"/>